<feature type="region of interest" description="Disordered" evidence="1">
    <location>
        <begin position="262"/>
        <end position="282"/>
    </location>
</feature>
<dbReference type="InterPro" id="IPR036869">
    <property type="entry name" value="J_dom_sf"/>
</dbReference>
<dbReference type="AlphaFoldDB" id="A0A6C0BRV2"/>
<feature type="compositionally biased region" description="Basic and acidic residues" evidence="1">
    <location>
        <begin position="262"/>
        <end position="279"/>
    </location>
</feature>
<name>A0A6C0BRV2_9ZZZZ</name>
<organism evidence="3">
    <name type="scientific">viral metagenome</name>
    <dbReference type="NCBI Taxonomy" id="1070528"/>
    <lineage>
        <taxon>unclassified sequences</taxon>
        <taxon>metagenomes</taxon>
        <taxon>organismal metagenomes</taxon>
    </lineage>
</organism>
<dbReference type="SMART" id="SM00271">
    <property type="entry name" value="DnaJ"/>
    <property type="match status" value="1"/>
</dbReference>
<dbReference type="PRINTS" id="PR00625">
    <property type="entry name" value="JDOMAIN"/>
</dbReference>
<dbReference type="Pfam" id="PF00226">
    <property type="entry name" value="DnaJ"/>
    <property type="match status" value="1"/>
</dbReference>
<dbReference type="SUPFAM" id="SSF46565">
    <property type="entry name" value="Chaperone J-domain"/>
    <property type="match status" value="1"/>
</dbReference>
<dbReference type="CDD" id="cd06257">
    <property type="entry name" value="DnaJ"/>
    <property type="match status" value="1"/>
</dbReference>
<dbReference type="InterPro" id="IPR001623">
    <property type="entry name" value="DnaJ_domain"/>
</dbReference>
<dbReference type="Gene3D" id="1.10.287.110">
    <property type="entry name" value="DnaJ domain"/>
    <property type="match status" value="1"/>
</dbReference>
<evidence type="ECO:0000256" key="1">
    <source>
        <dbReference type="SAM" id="MobiDB-lite"/>
    </source>
</evidence>
<proteinExistence type="predicted"/>
<sequence>MTTNPYSVLGVSPNDEIQLIKQKYKQLALKMHPDRGGSTTLFKLLQLSYAKILEEYKLKQIDKAFDQLKSEFEDFKVDQEQTQKRNVNLDFKVDQVNHTDQNDFKIHFNKVFDENKQKNPHDRGYAEMMIKSTKNREDIKIENSIKSFTIDKFNDVFDGSDSQNAKQISKRCVPTPHSISKELAFTELGVNQINDFSGENKTNRHLHYMDYHVAYSTSKLVDKKYIKTTPDYKSVQDYEKHREEPLKMSDKDSKAYSRYLKKEDNKMRQQFENQKKTDQEISDNFQKVNKLMMQHRR</sequence>
<evidence type="ECO:0000313" key="3">
    <source>
        <dbReference type="EMBL" id="QHS94118.1"/>
    </source>
</evidence>
<reference evidence="3" key="1">
    <citation type="journal article" date="2020" name="Nature">
        <title>Giant virus diversity and host interactions through global metagenomics.</title>
        <authorList>
            <person name="Schulz F."/>
            <person name="Roux S."/>
            <person name="Paez-Espino D."/>
            <person name="Jungbluth S."/>
            <person name="Walsh D.A."/>
            <person name="Denef V.J."/>
            <person name="McMahon K.D."/>
            <person name="Konstantinidis K.T."/>
            <person name="Eloe-Fadrosh E.A."/>
            <person name="Kyrpides N.C."/>
            <person name="Woyke T."/>
        </authorList>
    </citation>
    <scope>NUCLEOTIDE SEQUENCE</scope>
    <source>
        <strain evidence="3">GVMAG-M-3300018416-26</strain>
    </source>
</reference>
<feature type="domain" description="J" evidence="2">
    <location>
        <begin position="4"/>
        <end position="69"/>
    </location>
</feature>
<dbReference type="PROSITE" id="PS50076">
    <property type="entry name" value="DNAJ_2"/>
    <property type="match status" value="1"/>
</dbReference>
<dbReference type="EMBL" id="MN739216">
    <property type="protein sequence ID" value="QHS94118.1"/>
    <property type="molecule type" value="Genomic_DNA"/>
</dbReference>
<accession>A0A6C0BRV2</accession>
<evidence type="ECO:0000259" key="2">
    <source>
        <dbReference type="PROSITE" id="PS50076"/>
    </source>
</evidence>
<protein>
    <recommendedName>
        <fullName evidence="2">J domain-containing protein</fullName>
    </recommendedName>
</protein>